<feature type="chain" id="PRO_5024326158" description="Ribosome-inactivating protein" evidence="4">
    <location>
        <begin position="24"/>
        <end position="457"/>
    </location>
</feature>
<dbReference type="InterPro" id="IPR016138">
    <property type="entry name" value="Ribosome_inactivat_prot_sub1"/>
</dbReference>
<keyword evidence="7" id="KW-1185">Reference proteome</keyword>
<dbReference type="GO" id="GO:0090729">
    <property type="term" value="F:toxin activity"/>
    <property type="evidence" value="ECO:0007669"/>
    <property type="project" value="UniProtKB-KW"/>
</dbReference>
<evidence type="ECO:0000313" key="6">
    <source>
        <dbReference type="EMBL" id="KAD2393507.1"/>
    </source>
</evidence>
<evidence type="ECO:0000256" key="3">
    <source>
        <dbReference type="RuleBase" id="RU004915"/>
    </source>
</evidence>
<dbReference type="GO" id="GO:0030598">
    <property type="term" value="F:rRNA N-glycosylase activity"/>
    <property type="evidence" value="ECO:0007669"/>
    <property type="project" value="UniProtKB-EC"/>
</dbReference>
<dbReference type="PANTHER" id="PTHR33453:SF34">
    <property type="entry name" value="RIBOSOME-INACTIVATING PROTEIN"/>
    <property type="match status" value="1"/>
</dbReference>
<dbReference type="InterPro" id="IPR000772">
    <property type="entry name" value="Ricin_B_lectin"/>
</dbReference>
<dbReference type="CDD" id="cd23443">
    <property type="entry name" value="beta-trefoil_Ricin_RIPs_II_rpt1"/>
    <property type="match status" value="1"/>
</dbReference>
<evidence type="ECO:0000313" key="7">
    <source>
        <dbReference type="Proteomes" id="UP000326396"/>
    </source>
</evidence>
<dbReference type="InterPro" id="IPR017989">
    <property type="entry name" value="Ribosome_inactivat_1/2"/>
</dbReference>
<feature type="domain" description="Ricin B lectin" evidence="5">
    <location>
        <begin position="270"/>
        <end position="415"/>
    </location>
</feature>
<dbReference type="Proteomes" id="UP000326396">
    <property type="component" value="Linkage Group LG9"/>
</dbReference>
<dbReference type="PANTHER" id="PTHR33453">
    <property type="match status" value="1"/>
</dbReference>
<comment type="caution">
    <text evidence="6">The sequence shown here is derived from an EMBL/GenBank/DDBJ whole genome shotgun (WGS) entry which is preliminary data.</text>
</comment>
<dbReference type="EMBL" id="SZYD01000019">
    <property type="protein sequence ID" value="KAD2393507.1"/>
    <property type="molecule type" value="Genomic_DNA"/>
</dbReference>
<dbReference type="AlphaFoldDB" id="A0A5N6LMU9"/>
<comment type="function">
    <text evidence="3">The A chain is responsible for inhibiting protein synthesis through the catalytic inactivation of 60S ribosomal subunits by removing adenine from position 4,324 of 28S rRNA. The B chain binds to cell receptors and probably facilitates the entry into the cell of the A chain; B chains are also responsible for cell agglutination (lectin activity).</text>
</comment>
<dbReference type="PROSITE" id="PS50231">
    <property type="entry name" value="RICIN_B_LECTIN"/>
    <property type="match status" value="1"/>
</dbReference>
<dbReference type="SMART" id="SM00458">
    <property type="entry name" value="RICIN"/>
    <property type="match status" value="1"/>
</dbReference>
<name>A0A5N6LMU9_9ASTR</name>
<sequence>MRLLATLLILLAAIYLHLGGVQTDTKNDMNIFFYNNGYSPDIEAYVRLLEELRSRLASETDVHGIAVTRPLRSIPIEERFIQVQLENSGGEVITVIINTENVYVVGYLVGSNVHPTLCYLDQIPRDELFEAFPSPQYTHSRLRFAGNYDSLPNRETTELGHGALNVAISNLYYRRSQPSAMLVIIQMVAEAVRIRWSDLSEQIQSSGESGVFLRTILVRSLDNEIVAIRSVVGVMRQAALALMLYQCNTKAIRMPVPVAVGADEQCPYGEPTTNVVGRDGQCMDVKDNVYNNKNAIILWACGNAQRNQLWTFKTDGTIRSNGKCLTTNGFIAGSSIVIFDCDKAVPEATQWILYNAGTIMNPKSGLVIAAESSTQGTMLRVAKDNNSSRRAWSAGNYTQATINYISSGNQRWTFMADGTILNPNARLVMDVRGSDVSLHEIILYQPTGNPNQNWLAF</sequence>
<dbReference type="InterPro" id="IPR035992">
    <property type="entry name" value="Ricin_B-like_lectins"/>
</dbReference>
<gene>
    <name evidence="6" type="ORF">E3N88_40484</name>
</gene>
<dbReference type="OrthoDB" id="1642280at2759"/>
<evidence type="ECO:0000256" key="4">
    <source>
        <dbReference type="SAM" id="SignalP"/>
    </source>
</evidence>
<evidence type="ECO:0000259" key="5">
    <source>
        <dbReference type="SMART" id="SM00458"/>
    </source>
</evidence>
<evidence type="ECO:0000256" key="2">
    <source>
        <dbReference type="ARBA" id="ARBA00023180"/>
    </source>
</evidence>
<dbReference type="Gene3D" id="2.80.10.50">
    <property type="match status" value="2"/>
</dbReference>
<dbReference type="InterPro" id="IPR016139">
    <property type="entry name" value="Ribosome_inactivat_prot_sub2"/>
</dbReference>
<protein>
    <recommendedName>
        <fullName evidence="3">Ribosome-inactivating protein</fullName>
    </recommendedName>
    <component>
        <recommendedName>
            <fullName evidence="3">Ribosome-inactivating protein chain A</fullName>
        </recommendedName>
        <alternativeName>
            <fullName evidence="3">rRNA N-glycosidase</fullName>
            <ecNumber evidence="3">3.2.2.22</ecNumber>
        </alternativeName>
    </component>
    <component>
        <recommendedName>
            <fullName evidence="3">Ribosome-inactivating protein chain B</fullName>
        </recommendedName>
    </component>
</protein>
<dbReference type="SUPFAM" id="SSF56371">
    <property type="entry name" value="Ribosome inactivating proteins (RIP)"/>
    <property type="match status" value="1"/>
</dbReference>
<dbReference type="GO" id="GO:0006952">
    <property type="term" value="P:defense response"/>
    <property type="evidence" value="ECO:0007669"/>
    <property type="project" value="UniProtKB-KW"/>
</dbReference>
<keyword evidence="3" id="KW-0652">Protein synthesis inhibitor</keyword>
<keyword evidence="2" id="KW-0325">Glycoprotein</keyword>
<dbReference type="Gene3D" id="4.10.470.10">
    <property type="entry name" value="Ricin (A Subunit), domain 2"/>
    <property type="match status" value="1"/>
</dbReference>
<dbReference type="Pfam" id="PF00652">
    <property type="entry name" value="Ricin_B_lectin"/>
    <property type="match status" value="1"/>
</dbReference>
<keyword evidence="3" id="KW-0800">Toxin</keyword>
<reference evidence="6 7" key="1">
    <citation type="submission" date="2019-05" db="EMBL/GenBank/DDBJ databases">
        <title>Mikania micrantha, genome provides insights into the molecular mechanism of rapid growth.</title>
        <authorList>
            <person name="Liu B."/>
        </authorList>
    </citation>
    <scope>NUCLEOTIDE SEQUENCE [LARGE SCALE GENOMIC DNA]</scope>
    <source>
        <strain evidence="6">NLD-2019</strain>
        <tissue evidence="6">Leaf</tissue>
    </source>
</reference>
<dbReference type="Pfam" id="PF00161">
    <property type="entry name" value="RIP"/>
    <property type="match status" value="1"/>
</dbReference>
<dbReference type="InterPro" id="IPR036041">
    <property type="entry name" value="Ribosome-inact_prot_sf"/>
</dbReference>
<keyword evidence="3" id="KW-0378">Hydrolase</keyword>
<dbReference type="GO" id="GO:0017148">
    <property type="term" value="P:negative regulation of translation"/>
    <property type="evidence" value="ECO:0007669"/>
    <property type="project" value="UniProtKB-KW"/>
</dbReference>
<dbReference type="Gene3D" id="3.40.420.10">
    <property type="entry name" value="Ricin (A subunit), domain 1"/>
    <property type="match status" value="1"/>
</dbReference>
<feature type="signal peptide" evidence="4">
    <location>
        <begin position="1"/>
        <end position="23"/>
    </location>
</feature>
<evidence type="ECO:0000256" key="1">
    <source>
        <dbReference type="ARBA" id="ARBA00023157"/>
    </source>
</evidence>
<dbReference type="EC" id="3.2.2.22" evidence="3"/>
<keyword evidence="4" id="KW-0732">Signal</keyword>
<accession>A0A5N6LMU9</accession>
<proteinExistence type="inferred from homology"/>
<keyword evidence="1" id="KW-1015">Disulfide bond</keyword>
<comment type="similarity">
    <text evidence="3">Belongs to the ribosome-inactivating protein family.</text>
</comment>
<dbReference type="SUPFAM" id="SSF50370">
    <property type="entry name" value="Ricin B-like lectins"/>
    <property type="match status" value="2"/>
</dbReference>
<dbReference type="InterPro" id="IPR001574">
    <property type="entry name" value="Ribosome_inactivat_prot"/>
</dbReference>
<keyword evidence="3" id="KW-0611">Plant defense</keyword>
<comment type="subunit">
    <text evidence="3">Might form dimers or tetramers of disulfide-linked A and B chains.</text>
</comment>
<comment type="catalytic activity">
    <reaction evidence="3">
        <text>Endohydrolysis of the N-glycosidic bond at one specific adenosine on the 28S rRNA.</text>
        <dbReference type="EC" id="3.2.2.22"/>
    </reaction>
</comment>
<organism evidence="6 7">
    <name type="scientific">Mikania micrantha</name>
    <name type="common">bitter vine</name>
    <dbReference type="NCBI Taxonomy" id="192012"/>
    <lineage>
        <taxon>Eukaryota</taxon>
        <taxon>Viridiplantae</taxon>
        <taxon>Streptophyta</taxon>
        <taxon>Embryophyta</taxon>
        <taxon>Tracheophyta</taxon>
        <taxon>Spermatophyta</taxon>
        <taxon>Magnoliopsida</taxon>
        <taxon>eudicotyledons</taxon>
        <taxon>Gunneridae</taxon>
        <taxon>Pentapetalae</taxon>
        <taxon>asterids</taxon>
        <taxon>campanulids</taxon>
        <taxon>Asterales</taxon>
        <taxon>Asteraceae</taxon>
        <taxon>Asteroideae</taxon>
        <taxon>Heliantheae alliance</taxon>
        <taxon>Eupatorieae</taxon>
        <taxon>Mikania</taxon>
    </lineage>
</organism>
<dbReference type="PRINTS" id="PR00396">
    <property type="entry name" value="SHIGARICIN"/>
</dbReference>